<sequence>MTPPAAGPLGGGEGDEHPDPPPGDVGPENSAAPPAHGGGVRALRWPLSGAVTVSRGFKRPPSPYGPGHRGVDLKASPAAPVLAAADGVVSFAGSVANRGIVTVTHGDLRTTYEPLTPAISPGTAVRAGDLLGWMSDGHPGCPVAACLHWGLLRGIDYLDPLLFFRRTPPRLLPLLPADRSPGSPGLVSGSGVSLLEGRAQPFRCHMGVDLRGRETRMAEKFLDGAQIGPAFQHVRRRRMPQTMRSQAGRSDTGRHPRRQNPPYRARIEATSAQAEEQRTPATSGHQPRPSR</sequence>
<accession>Q2J708</accession>
<dbReference type="GO" id="GO:0004222">
    <property type="term" value="F:metalloendopeptidase activity"/>
    <property type="evidence" value="ECO:0007669"/>
    <property type="project" value="TreeGrafter"/>
</dbReference>
<reference evidence="4 5" key="1">
    <citation type="journal article" date="2007" name="Genome Res.">
        <title>Genome characteristics of facultatively symbiotic Frankia sp. strains reflect host range and host plant biogeography.</title>
        <authorList>
            <person name="Normand P."/>
            <person name="Lapierre P."/>
            <person name="Tisa L.S."/>
            <person name="Gogarten J.P."/>
            <person name="Alloisio N."/>
            <person name="Bagnarol E."/>
            <person name="Bassi C.A."/>
            <person name="Berry A.M."/>
            <person name="Bickhart D.M."/>
            <person name="Choisne N."/>
            <person name="Couloux A."/>
            <person name="Cournoyer B."/>
            <person name="Cruveiller S."/>
            <person name="Daubin V."/>
            <person name="Demange N."/>
            <person name="Francino M.P."/>
            <person name="Goltsman E."/>
            <person name="Huang Y."/>
            <person name="Kopp O.R."/>
            <person name="Labarre L."/>
            <person name="Lapidus A."/>
            <person name="Lavire C."/>
            <person name="Marechal J."/>
            <person name="Martinez M."/>
            <person name="Mastronunzio J.E."/>
            <person name="Mullin B.C."/>
            <person name="Niemann J."/>
            <person name="Pujic P."/>
            <person name="Rawnsley T."/>
            <person name="Rouy Z."/>
            <person name="Schenowitz C."/>
            <person name="Sellstedt A."/>
            <person name="Tavares F."/>
            <person name="Tomkins J.P."/>
            <person name="Vallenet D."/>
            <person name="Valverde C."/>
            <person name="Wall L.G."/>
            <person name="Wang Y."/>
            <person name="Medigue C."/>
            <person name="Benson D.R."/>
        </authorList>
    </citation>
    <scope>NUCLEOTIDE SEQUENCE [LARGE SCALE GENOMIC DNA]</scope>
    <source>
        <strain evidence="5">DSM 45818 / CECT 9043 / CcI3</strain>
    </source>
</reference>
<dbReference type="InterPro" id="IPR016047">
    <property type="entry name" value="M23ase_b-sheet_dom"/>
</dbReference>
<evidence type="ECO:0000259" key="3">
    <source>
        <dbReference type="Pfam" id="PF01551"/>
    </source>
</evidence>
<protein>
    <submittedName>
        <fullName evidence="4">Peptidase M23B</fullName>
    </submittedName>
</protein>
<dbReference type="KEGG" id="fra:Francci3_3582"/>
<dbReference type="SUPFAM" id="SSF51261">
    <property type="entry name" value="Duplicated hybrid motif"/>
    <property type="match status" value="1"/>
</dbReference>
<dbReference type="STRING" id="106370.Francci3_3582"/>
<evidence type="ECO:0000256" key="1">
    <source>
        <dbReference type="ARBA" id="ARBA00022729"/>
    </source>
</evidence>
<evidence type="ECO:0000313" key="4">
    <source>
        <dbReference type="EMBL" id="ABD12934.1"/>
    </source>
</evidence>
<evidence type="ECO:0000313" key="5">
    <source>
        <dbReference type="Proteomes" id="UP000001937"/>
    </source>
</evidence>
<dbReference type="EMBL" id="CP000249">
    <property type="protein sequence ID" value="ABD12934.1"/>
    <property type="molecule type" value="Genomic_DNA"/>
</dbReference>
<dbReference type="eggNOG" id="COG0739">
    <property type="taxonomic scope" value="Bacteria"/>
</dbReference>
<dbReference type="Proteomes" id="UP000001937">
    <property type="component" value="Chromosome"/>
</dbReference>
<dbReference type="PANTHER" id="PTHR21666:SF289">
    <property type="entry name" value="L-ALA--D-GLU ENDOPEPTIDASE"/>
    <property type="match status" value="1"/>
</dbReference>
<dbReference type="InterPro" id="IPR050570">
    <property type="entry name" value="Cell_wall_metabolism_enzyme"/>
</dbReference>
<dbReference type="HOGENOM" id="CLU_955639_0_0_11"/>
<name>Q2J708_FRACC</name>
<dbReference type="Gene3D" id="2.70.70.10">
    <property type="entry name" value="Glucose Permease (Domain IIA)"/>
    <property type="match status" value="1"/>
</dbReference>
<keyword evidence="1" id="KW-0732">Signal</keyword>
<keyword evidence="5" id="KW-1185">Reference proteome</keyword>
<dbReference type="AlphaFoldDB" id="Q2J708"/>
<dbReference type="Pfam" id="PF01551">
    <property type="entry name" value="Peptidase_M23"/>
    <property type="match status" value="1"/>
</dbReference>
<feature type="region of interest" description="Disordered" evidence="2">
    <location>
        <begin position="228"/>
        <end position="291"/>
    </location>
</feature>
<dbReference type="PANTHER" id="PTHR21666">
    <property type="entry name" value="PEPTIDASE-RELATED"/>
    <property type="match status" value="1"/>
</dbReference>
<gene>
    <name evidence="4" type="ordered locus">Francci3_3582</name>
</gene>
<dbReference type="CDD" id="cd12797">
    <property type="entry name" value="M23_peptidase"/>
    <property type="match status" value="1"/>
</dbReference>
<feature type="region of interest" description="Disordered" evidence="2">
    <location>
        <begin position="1"/>
        <end position="42"/>
    </location>
</feature>
<proteinExistence type="predicted"/>
<feature type="compositionally biased region" description="Polar residues" evidence="2">
    <location>
        <begin position="270"/>
        <end position="285"/>
    </location>
</feature>
<organism evidence="4 5">
    <name type="scientific">Frankia casuarinae (strain DSM 45818 / CECT 9043 / HFP020203 / CcI3)</name>
    <dbReference type="NCBI Taxonomy" id="106370"/>
    <lineage>
        <taxon>Bacteria</taxon>
        <taxon>Bacillati</taxon>
        <taxon>Actinomycetota</taxon>
        <taxon>Actinomycetes</taxon>
        <taxon>Frankiales</taxon>
        <taxon>Frankiaceae</taxon>
        <taxon>Frankia</taxon>
    </lineage>
</organism>
<dbReference type="InterPro" id="IPR011055">
    <property type="entry name" value="Dup_hybrid_motif"/>
</dbReference>
<evidence type="ECO:0000256" key="2">
    <source>
        <dbReference type="SAM" id="MobiDB-lite"/>
    </source>
</evidence>
<feature type="domain" description="M23ase beta-sheet core" evidence="3">
    <location>
        <begin position="67"/>
        <end position="160"/>
    </location>
</feature>